<sequence>MPQRDATTTAHAALRTACAPLGAGLVLLACGIIGPANAVIITVSDNASTSNYALSLQVGSAAGTDTVQFNVTGNNAGLTPTAVSGSPAIDISVTPVRPIVSSEVARPVTLRVDSGTGLICQSSSCGSTIIPFSKISWTVSNSSGAAAGDIQNGQFSGANNQQLANFNANANVCSIPIIVLCLGTWTYQSRNLSATRLTFRYANDTFYPAGTYLGTVYFTASME</sequence>
<protein>
    <recommendedName>
        <fullName evidence="3">Ig-like domain-containing protein</fullName>
    </recommendedName>
</protein>
<accession>A0ABV4B0F6</accession>
<comment type="caution">
    <text evidence="1">The sequence shown here is derived from an EMBL/GenBank/DDBJ whole genome shotgun (WGS) entry which is preliminary data.</text>
</comment>
<dbReference type="PROSITE" id="PS51257">
    <property type="entry name" value="PROKAR_LIPOPROTEIN"/>
    <property type="match status" value="1"/>
</dbReference>
<evidence type="ECO:0000313" key="2">
    <source>
        <dbReference type="Proteomes" id="UP001562178"/>
    </source>
</evidence>
<evidence type="ECO:0008006" key="3">
    <source>
        <dbReference type="Google" id="ProtNLM"/>
    </source>
</evidence>
<dbReference type="Proteomes" id="UP001562178">
    <property type="component" value="Unassembled WGS sequence"/>
</dbReference>
<dbReference type="EMBL" id="JBGBDC010000003">
    <property type="protein sequence ID" value="MEY2250956.1"/>
    <property type="molecule type" value="Genomic_DNA"/>
</dbReference>
<evidence type="ECO:0000313" key="1">
    <source>
        <dbReference type="EMBL" id="MEY2250956.1"/>
    </source>
</evidence>
<organism evidence="1 2">
    <name type="scientific">Comamonas sediminis</name>
    <dbReference type="NCBI Taxonomy" id="1783360"/>
    <lineage>
        <taxon>Bacteria</taxon>
        <taxon>Pseudomonadati</taxon>
        <taxon>Pseudomonadota</taxon>
        <taxon>Betaproteobacteria</taxon>
        <taxon>Burkholderiales</taxon>
        <taxon>Comamonadaceae</taxon>
        <taxon>Comamonas</taxon>
    </lineage>
</organism>
<gene>
    <name evidence="1" type="ORF">AB7A72_08080</name>
</gene>
<reference evidence="1 2" key="1">
    <citation type="journal article" date="2016" name="Int. J. Syst. Evol. Microbiol.">
        <title>Description of Comamonas sediminis sp. nov., isolated from lagoon sediments.</title>
        <authorList>
            <person name="Subhash Y."/>
            <person name="Bang J.J."/>
            <person name="You T.H."/>
            <person name="Lee S.S."/>
        </authorList>
    </citation>
    <scope>NUCLEOTIDE SEQUENCE [LARGE SCALE GENOMIC DNA]</scope>
    <source>
        <strain evidence="1 2">JCM 31169</strain>
    </source>
</reference>
<dbReference type="RefSeq" id="WP_369459582.1">
    <property type="nucleotide sequence ID" value="NZ_JBGBDC010000003.1"/>
</dbReference>
<name>A0ABV4B0F6_9BURK</name>
<proteinExistence type="predicted"/>
<keyword evidence="2" id="KW-1185">Reference proteome</keyword>